<keyword evidence="2" id="KW-1185">Reference proteome</keyword>
<comment type="caution">
    <text evidence="1">The sequence shown here is derived from an EMBL/GenBank/DDBJ whole genome shotgun (WGS) entry which is preliminary data.</text>
</comment>
<dbReference type="InterPro" id="IPR029058">
    <property type="entry name" value="AB_hydrolase_fold"/>
</dbReference>
<accession>A0A7X1FS81</accession>
<organism evidence="1 2">
    <name type="scientific">Novosphingobium flavum</name>
    <dbReference type="NCBI Taxonomy" id="1778672"/>
    <lineage>
        <taxon>Bacteria</taxon>
        <taxon>Pseudomonadati</taxon>
        <taxon>Pseudomonadota</taxon>
        <taxon>Alphaproteobacteria</taxon>
        <taxon>Sphingomonadales</taxon>
        <taxon>Sphingomonadaceae</taxon>
        <taxon>Novosphingobium</taxon>
    </lineage>
</organism>
<dbReference type="AlphaFoldDB" id="A0A7X1FS81"/>
<dbReference type="Proteomes" id="UP000566813">
    <property type="component" value="Unassembled WGS sequence"/>
</dbReference>
<proteinExistence type="predicted"/>
<evidence type="ECO:0000313" key="2">
    <source>
        <dbReference type="Proteomes" id="UP000566813"/>
    </source>
</evidence>
<sequence length="408" mass="44059">MLYEPVKRSPKNAIAVLSMHSNGDYLEHSSCTELSKRGYRVLCANNSQSKSGAFEEGTLDRSLTEAKLAVEYLRKVPGVKTVVLFGHSGGATLMSAYQMIAEGGVAACSGAEKVWKCGKELADLPKADGFMSVDSNWGVAAMSLLSIDPAVVDESTGQVVDPGLDLFNPANGFDPKGSRYPAAFIQRFQGAVAERITRLTAAAQARLAAIQQGKGRFADDELFVVPGATLLGFNNKLFPQDISLMAHTKKAWPLIKPDGSIVTEVVPSVRVPTNTQTFTPSMRGAVKTTVKGFLNSYALRVSPDFGYDAEGVHGIDWESSYALTPGNVAHIAAPTLVMGMTGSWEYLAAETIYERSAAKDKQLAFVEGATHVYTPCKACEKTPGQFGDTVKTVYDHLDQWLSDPRRFR</sequence>
<dbReference type="SUPFAM" id="SSF53474">
    <property type="entry name" value="alpha/beta-Hydrolases"/>
    <property type="match status" value="1"/>
</dbReference>
<dbReference type="Gene3D" id="3.40.50.1820">
    <property type="entry name" value="alpha/beta hydrolase"/>
    <property type="match status" value="1"/>
</dbReference>
<name>A0A7X1FS81_9SPHN</name>
<reference evidence="1 2" key="1">
    <citation type="submission" date="2020-08" db="EMBL/GenBank/DDBJ databases">
        <title>The genome sequence of type strain Novosphingobium flavum NBRC 111647.</title>
        <authorList>
            <person name="Liu Y."/>
        </authorList>
    </citation>
    <scope>NUCLEOTIDE SEQUENCE [LARGE SCALE GENOMIC DNA]</scope>
    <source>
        <strain evidence="1 2">NBRC 111647</strain>
    </source>
</reference>
<gene>
    <name evidence="1" type="ORF">H7F51_10740</name>
</gene>
<evidence type="ECO:0000313" key="1">
    <source>
        <dbReference type="EMBL" id="MBC2666004.1"/>
    </source>
</evidence>
<dbReference type="EMBL" id="JACLAW010000007">
    <property type="protein sequence ID" value="MBC2666004.1"/>
    <property type="molecule type" value="Genomic_DNA"/>
</dbReference>
<protein>
    <submittedName>
        <fullName evidence="1">DUF1749 domain-containing protein</fullName>
    </submittedName>
</protein>